<sequence length="911" mass="100068">MDYGGRHFLGVFLILLLLNEAVKGNVVFEVHHKYGGRDRGEAPIGVLKAHDSKRHGRALTGVDFHLGGDGSPTNTALYYTKLTIGTPPVDYHLQVDTGSDILWVNCLQCEKCPRKTDLHIRLMQYDVKASTTGQLVTCDQEFCGTLFSSPNPNCKVGTNCNFAITYGDGSKTEGYFVRDTFRLNQVTGNGQTSAMNGSVAFGCSAKQSGDVGSSSQAVDGIVGLGQANTFILSQLSLAGKVKRIFSHCLDGKKGGGIFAMGEVVQPTVGVQVGDKLLNLPGSSFVGTPRRAIIDSGTTLAYLPSDMYEQLINKMMELQPDMQIHMVEDEFKCFWYSGNVDEGFPVITFQFENSLPLPVYPHNYLFEVRDTEYCIGWQVSGMQALDGQELTLLGDLENQTIGWAQYNCSSSVKVRDNATGNAYDVVAHDISFDSTKLRANIVSTLVRGWSCVELLNIFGVIELKPLGLIAVGDSAFFLHLLDLVEDSGSQLAEGIVSLVTDLNTESSGPNCVFGLECVLNIIRFLTMGSCFSCESRNPVPSSPMVAKKKVSTMTSFEYSRVDRLHRNHNRMFLNGSSEIASLFTQQGKKGVNQDAMIVWEKFGSRTDTIFCGVFDGHGPYGHMVAKRVRDSLPLKLSAHWEVDMKDDEILRETGSKSEIFYTLKETFLDAFKVMDKELRMNTNFDCLCSGTTAVTLVKQGQDLIIGNIGDSRAVLGMRDVSNAFVPVQLTVDLKPDLPAEEERIRKCRGRIFALRDEPEVARVWLPHNDTPGLAMARAFGDFCLKEFGLISVPEISYRRIADEDEFVVLATDGVWDVLSNEEVVTIVGTCPTRSYAARAVVASAVRAWRYMYPTSKVDDCAVVCLFLNSDESTTSSADSTTPEEDEATNYPDPCELNRSGTIRTGGGAIEEK</sequence>
<keyword evidence="4" id="KW-0378">Hydrolase</keyword>
<protein>
    <submittedName>
        <fullName evidence="11">Protein phosphatase 2C family protein</fullName>
    </submittedName>
</protein>
<comment type="similarity">
    <text evidence="1">Belongs to the peptidase A1 family.</text>
</comment>
<dbReference type="InterPro" id="IPR036457">
    <property type="entry name" value="PPM-type-like_dom_sf"/>
</dbReference>
<evidence type="ECO:0000256" key="1">
    <source>
        <dbReference type="ARBA" id="ARBA00007447"/>
    </source>
</evidence>
<dbReference type="AlphaFoldDB" id="A0ABD1GEP5"/>
<dbReference type="InterPro" id="IPR032799">
    <property type="entry name" value="TAXi_C"/>
</dbReference>
<dbReference type="SMART" id="SM00332">
    <property type="entry name" value="PP2Cc"/>
    <property type="match status" value="1"/>
</dbReference>
<dbReference type="Pfam" id="PF14543">
    <property type="entry name" value="TAXi_N"/>
    <property type="match status" value="1"/>
</dbReference>
<dbReference type="InterPro" id="IPR021109">
    <property type="entry name" value="Peptidase_aspartic_dom_sf"/>
</dbReference>
<keyword evidence="8" id="KW-0732">Signal</keyword>
<dbReference type="PROSITE" id="PS51767">
    <property type="entry name" value="PEPTIDASE_A1"/>
    <property type="match status" value="1"/>
</dbReference>
<dbReference type="Gene3D" id="3.60.40.10">
    <property type="entry name" value="PPM-type phosphatase domain"/>
    <property type="match status" value="1"/>
</dbReference>
<evidence type="ECO:0000313" key="12">
    <source>
        <dbReference type="Proteomes" id="UP001567538"/>
    </source>
</evidence>
<evidence type="ECO:0000256" key="5">
    <source>
        <dbReference type="ARBA" id="ARBA00023180"/>
    </source>
</evidence>
<keyword evidence="2" id="KW-0645">Protease</keyword>
<evidence type="ECO:0000259" key="10">
    <source>
        <dbReference type="PROSITE" id="PS51767"/>
    </source>
</evidence>
<accession>A0ABD1GEP5</accession>
<organism evidence="11 12">
    <name type="scientific">Salvia divinorum</name>
    <name type="common">Maria pastora</name>
    <name type="synonym">Diviner's sage</name>
    <dbReference type="NCBI Taxonomy" id="28513"/>
    <lineage>
        <taxon>Eukaryota</taxon>
        <taxon>Viridiplantae</taxon>
        <taxon>Streptophyta</taxon>
        <taxon>Embryophyta</taxon>
        <taxon>Tracheophyta</taxon>
        <taxon>Spermatophyta</taxon>
        <taxon>Magnoliopsida</taxon>
        <taxon>eudicotyledons</taxon>
        <taxon>Gunneridae</taxon>
        <taxon>Pentapetalae</taxon>
        <taxon>asterids</taxon>
        <taxon>lamiids</taxon>
        <taxon>Lamiales</taxon>
        <taxon>Lamiaceae</taxon>
        <taxon>Nepetoideae</taxon>
        <taxon>Mentheae</taxon>
        <taxon>Salviinae</taxon>
        <taxon>Salvia</taxon>
        <taxon>Salvia subgen. Calosphace</taxon>
    </lineage>
</organism>
<dbReference type="InterPro" id="IPR033121">
    <property type="entry name" value="PEPTIDASE_A1"/>
</dbReference>
<evidence type="ECO:0000256" key="8">
    <source>
        <dbReference type="SAM" id="SignalP"/>
    </source>
</evidence>
<gene>
    <name evidence="11" type="ORF">AAHA92_26668</name>
</gene>
<dbReference type="Pfam" id="PF00481">
    <property type="entry name" value="PP2C"/>
    <property type="match status" value="1"/>
</dbReference>
<keyword evidence="3" id="KW-0064">Aspartyl protease</keyword>
<dbReference type="InterPro" id="IPR034161">
    <property type="entry name" value="Pepsin-like_plant"/>
</dbReference>
<feature type="compositionally biased region" description="Gly residues" evidence="7">
    <location>
        <begin position="902"/>
        <end position="911"/>
    </location>
</feature>
<keyword evidence="12" id="KW-1185">Reference proteome</keyword>
<evidence type="ECO:0000256" key="6">
    <source>
        <dbReference type="PIRSR" id="PIRSR601461-1"/>
    </source>
</evidence>
<name>A0ABD1GEP5_SALDI</name>
<feature type="region of interest" description="Disordered" evidence="7">
    <location>
        <begin position="871"/>
        <end position="911"/>
    </location>
</feature>
<feature type="domain" description="PPM-type phosphatase" evidence="9">
    <location>
        <begin position="578"/>
        <end position="866"/>
    </location>
</feature>
<dbReference type="InterPro" id="IPR032861">
    <property type="entry name" value="TAXi_N"/>
</dbReference>
<feature type="signal peptide" evidence="8">
    <location>
        <begin position="1"/>
        <end position="24"/>
    </location>
</feature>
<dbReference type="SUPFAM" id="SSF81606">
    <property type="entry name" value="PP2C-like"/>
    <property type="match status" value="1"/>
</dbReference>
<dbReference type="GO" id="GO:0006508">
    <property type="term" value="P:proteolysis"/>
    <property type="evidence" value="ECO:0007669"/>
    <property type="project" value="UniProtKB-KW"/>
</dbReference>
<dbReference type="PANTHER" id="PTHR13683">
    <property type="entry name" value="ASPARTYL PROTEASES"/>
    <property type="match status" value="1"/>
</dbReference>
<dbReference type="Pfam" id="PF14541">
    <property type="entry name" value="TAXi_C"/>
    <property type="match status" value="1"/>
</dbReference>
<evidence type="ECO:0000256" key="7">
    <source>
        <dbReference type="SAM" id="MobiDB-lite"/>
    </source>
</evidence>
<feature type="domain" description="Peptidase A1" evidence="10">
    <location>
        <begin position="78"/>
        <end position="403"/>
    </location>
</feature>
<evidence type="ECO:0000259" key="9">
    <source>
        <dbReference type="PROSITE" id="PS51746"/>
    </source>
</evidence>
<proteinExistence type="inferred from homology"/>
<dbReference type="Proteomes" id="UP001567538">
    <property type="component" value="Unassembled WGS sequence"/>
</dbReference>
<dbReference type="PROSITE" id="PS51746">
    <property type="entry name" value="PPM_2"/>
    <property type="match status" value="1"/>
</dbReference>
<evidence type="ECO:0000256" key="3">
    <source>
        <dbReference type="ARBA" id="ARBA00022750"/>
    </source>
</evidence>
<dbReference type="SUPFAM" id="SSF50630">
    <property type="entry name" value="Acid proteases"/>
    <property type="match status" value="1"/>
</dbReference>
<feature type="active site" evidence="6">
    <location>
        <position position="96"/>
    </location>
</feature>
<comment type="caution">
    <text evidence="11">The sequence shown here is derived from an EMBL/GenBank/DDBJ whole genome shotgun (WGS) entry which is preliminary data.</text>
</comment>
<evidence type="ECO:0000256" key="4">
    <source>
        <dbReference type="ARBA" id="ARBA00022801"/>
    </source>
</evidence>
<feature type="active site" evidence="6">
    <location>
        <position position="294"/>
    </location>
</feature>
<dbReference type="InterPro" id="IPR001932">
    <property type="entry name" value="PPM-type_phosphatase-like_dom"/>
</dbReference>
<dbReference type="InterPro" id="IPR001461">
    <property type="entry name" value="Aspartic_peptidase_A1"/>
</dbReference>
<dbReference type="Gene3D" id="2.40.70.10">
    <property type="entry name" value="Acid Proteases"/>
    <property type="match status" value="2"/>
</dbReference>
<evidence type="ECO:0000313" key="11">
    <source>
        <dbReference type="EMBL" id="KAL1542592.1"/>
    </source>
</evidence>
<dbReference type="CDD" id="cd05476">
    <property type="entry name" value="pepsin_A_like_plant"/>
    <property type="match status" value="1"/>
</dbReference>
<dbReference type="PANTHER" id="PTHR13683:SF768">
    <property type="entry name" value="EUKARYOTIC ASPARTYL PROTEASE FAMILY PROTEIN"/>
    <property type="match status" value="1"/>
</dbReference>
<reference evidence="11 12" key="1">
    <citation type="submission" date="2024-06" db="EMBL/GenBank/DDBJ databases">
        <title>A chromosome level genome sequence of Diviner's sage (Salvia divinorum).</title>
        <authorList>
            <person name="Ford S.A."/>
            <person name="Ro D.-K."/>
            <person name="Ness R.W."/>
            <person name="Phillips M.A."/>
        </authorList>
    </citation>
    <scope>NUCLEOTIDE SEQUENCE [LARGE SCALE GENOMIC DNA]</scope>
    <source>
        <strain evidence="11">SAF-2024a</strain>
        <tissue evidence="11">Leaf</tissue>
    </source>
</reference>
<dbReference type="GO" id="GO:0004190">
    <property type="term" value="F:aspartic-type endopeptidase activity"/>
    <property type="evidence" value="ECO:0007669"/>
    <property type="project" value="UniProtKB-KW"/>
</dbReference>
<feature type="chain" id="PRO_5044769779" evidence="8">
    <location>
        <begin position="25"/>
        <end position="911"/>
    </location>
</feature>
<keyword evidence="5" id="KW-0325">Glycoprotein</keyword>
<evidence type="ECO:0000256" key="2">
    <source>
        <dbReference type="ARBA" id="ARBA00022670"/>
    </source>
</evidence>
<dbReference type="PRINTS" id="PR00792">
    <property type="entry name" value="PEPSIN"/>
</dbReference>
<dbReference type="CDD" id="cd00143">
    <property type="entry name" value="PP2Cc"/>
    <property type="match status" value="1"/>
</dbReference>
<dbReference type="EMBL" id="JBEAFC010000009">
    <property type="protein sequence ID" value="KAL1542592.1"/>
    <property type="molecule type" value="Genomic_DNA"/>
</dbReference>